<name>A0A6B1XEK0_BIFLN</name>
<dbReference type="EMBL" id="WXDR01000086">
    <property type="protein sequence ID" value="MZU09563.1"/>
    <property type="molecule type" value="Genomic_DNA"/>
</dbReference>
<evidence type="ECO:0000313" key="4">
    <source>
        <dbReference type="Proteomes" id="UP000638311"/>
    </source>
</evidence>
<protein>
    <recommendedName>
        <fullName evidence="2">Replication initiation protein-like C-terminal domain-containing protein</fullName>
    </recommendedName>
</protein>
<feature type="domain" description="Replication initiation protein-like C-terminal" evidence="2">
    <location>
        <begin position="152"/>
        <end position="202"/>
    </location>
</feature>
<dbReference type="Proteomes" id="UP000638311">
    <property type="component" value="Unassembled WGS sequence"/>
</dbReference>
<reference evidence="3" key="1">
    <citation type="journal article" date="2019" name="Nat. Med.">
        <title>A library of human gut bacterial isolates paired with longitudinal multiomics data enables mechanistic microbiome research.</title>
        <authorList>
            <person name="Poyet M."/>
            <person name="Groussin M."/>
            <person name="Gibbons S.M."/>
            <person name="Avila-Pacheco J."/>
            <person name="Jiang X."/>
            <person name="Kearney S.M."/>
            <person name="Perrotta A.R."/>
            <person name="Berdy B."/>
            <person name="Zhao S."/>
            <person name="Lieberman T.D."/>
            <person name="Swanson P.K."/>
            <person name="Smith M."/>
            <person name="Roesemann S."/>
            <person name="Alexander J.E."/>
            <person name="Rich S.A."/>
            <person name="Livny J."/>
            <person name="Vlamakis H."/>
            <person name="Clish C."/>
            <person name="Bullock K."/>
            <person name="Deik A."/>
            <person name="Scott J."/>
            <person name="Pierce K.A."/>
            <person name="Xavier R.J."/>
            <person name="Alm E.J."/>
        </authorList>
    </citation>
    <scope>NUCLEOTIDE SEQUENCE</scope>
    <source>
        <strain evidence="3">BIOML-A409</strain>
    </source>
</reference>
<keyword evidence="1" id="KW-0175">Coiled coil</keyword>
<feature type="coiled-coil region" evidence="1">
    <location>
        <begin position="272"/>
        <end position="299"/>
    </location>
</feature>
<evidence type="ECO:0000259" key="2">
    <source>
        <dbReference type="Pfam" id="PF02486"/>
    </source>
</evidence>
<gene>
    <name evidence="3" type="ORF">GUA24_11630</name>
</gene>
<dbReference type="InterPro" id="IPR003491">
    <property type="entry name" value="REP-like_C"/>
</dbReference>
<evidence type="ECO:0000313" key="3">
    <source>
        <dbReference type="EMBL" id="MZU09563.1"/>
    </source>
</evidence>
<dbReference type="AlphaFoldDB" id="A0A6B1XEK0"/>
<dbReference type="Pfam" id="PF02486">
    <property type="entry name" value="Rep_trans"/>
    <property type="match status" value="1"/>
</dbReference>
<sequence length="301" mass="35924">MPTNNNEIQKHQPQIKVSIDRLTVVGDFPTDLFMDHYYKWQREHDFVRESGQGLQVVDTTQYVNTGEDVPQEQVAYMEIPKFQKDKLRLDFNPNHGLQTPGGQWLLDLIARIENKHYSRGDFAFDIFNEPRAKLYRIWKFGVSQSVFMGRKREIQTIYYGSPKSGQQIRQYNKLVEQKTKGKELVDIDSWWRIELQLRTGKVDDYPRLVKEMLADFYIPEYQNLESLSEQNMVYRLMNELGFWGELADRTRGKYRKIFKEVSHENYLAVAMATEFIREFDRLENELQSIMNRFNIQADEEY</sequence>
<comment type="caution">
    <text evidence="3">The sequence shown here is derived from an EMBL/GenBank/DDBJ whole genome shotgun (WGS) entry which is preliminary data.</text>
</comment>
<organism evidence="3 4">
    <name type="scientific">Bifidobacterium longum</name>
    <dbReference type="NCBI Taxonomy" id="216816"/>
    <lineage>
        <taxon>Bacteria</taxon>
        <taxon>Bacillati</taxon>
        <taxon>Actinomycetota</taxon>
        <taxon>Actinomycetes</taxon>
        <taxon>Bifidobacteriales</taxon>
        <taxon>Bifidobacteriaceae</taxon>
        <taxon>Bifidobacterium</taxon>
    </lineage>
</organism>
<proteinExistence type="predicted"/>
<accession>A0A6B1XEK0</accession>
<evidence type="ECO:0000256" key="1">
    <source>
        <dbReference type="SAM" id="Coils"/>
    </source>
</evidence>